<protein>
    <submittedName>
        <fullName evidence="2">Uncharacterized protein</fullName>
    </submittedName>
</protein>
<dbReference type="Proteomes" id="UP000654075">
    <property type="component" value="Unassembled WGS sequence"/>
</dbReference>
<dbReference type="AlphaFoldDB" id="A0A813DD28"/>
<keyword evidence="3" id="KW-1185">Reference proteome</keyword>
<dbReference type="EMBL" id="CAJNNV010002075">
    <property type="protein sequence ID" value="CAE8586455.1"/>
    <property type="molecule type" value="Genomic_DNA"/>
</dbReference>
<evidence type="ECO:0000313" key="3">
    <source>
        <dbReference type="Proteomes" id="UP000654075"/>
    </source>
</evidence>
<evidence type="ECO:0000256" key="1">
    <source>
        <dbReference type="SAM" id="MobiDB-lite"/>
    </source>
</evidence>
<organism evidence="2 3">
    <name type="scientific">Polarella glacialis</name>
    <name type="common">Dinoflagellate</name>
    <dbReference type="NCBI Taxonomy" id="89957"/>
    <lineage>
        <taxon>Eukaryota</taxon>
        <taxon>Sar</taxon>
        <taxon>Alveolata</taxon>
        <taxon>Dinophyceae</taxon>
        <taxon>Suessiales</taxon>
        <taxon>Suessiaceae</taxon>
        <taxon>Polarella</taxon>
    </lineage>
</organism>
<reference evidence="2" key="1">
    <citation type="submission" date="2021-02" db="EMBL/GenBank/DDBJ databases">
        <authorList>
            <person name="Dougan E. K."/>
            <person name="Rhodes N."/>
            <person name="Thang M."/>
            <person name="Chan C."/>
        </authorList>
    </citation>
    <scope>NUCLEOTIDE SEQUENCE</scope>
</reference>
<gene>
    <name evidence="2" type="ORF">PGLA1383_LOCUS5319</name>
</gene>
<feature type="non-terminal residue" evidence="2">
    <location>
        <position position="1"/>
    </location>
</feature>
<accession>A0A813DD28</accession>
<name>A0A813DD28_POLGL</name>
<feature type="compositionally biased region" description="Low complexity" evidence="1">
    <location>
        <begin position="127"/>
        <end position="170"/>
    </location>
</feature>
<feature type="region of interest" description="Disordered" evidence="1">
    <location>
        <begin position="122"/>
        <end position="170"/>
    </location>
</feature>
<sequence>MDFPASAGPLKRTTANAGKPSLLELRERNRRCLGLLQSRRNARHTSDICRLENGTPAKAEVAASVVVVARVRPRLGNEAAEAEGVEVLPDGQSLVLTDGSARRQFALDQVFDSRRLQAVSLFERNNKNNNNNNNNKNDNNNNHNNNNSNNNNNDNNNDSNNNNNTNSNMQ</sequence>
<proteinExistence type="predicted"/>
<evidence type="ECO:0000313" key="2">
    <source>
        <dbReference type="EMBL" id="CAE8586455.1"/>
    </source>
</evidence>
<comment type="caution">
    <text evidence="2">The sequence shown here is derived from an EMBL/GenBank/DDBJ whole genome shotgun (WGS) entry which is preliminary data.</text>
</comment>